<proteinExistence type="predicted"/>
<dbReference type="InterPro" id="IPR050523">
    <property type="entry name" value="AKR_Detox_Biosynth"/>
</dbReference>
<comment type="caution">
    <text evidence="3">The sequence shown here is derived from an EMBL/GenBank/DDBJ whole genome shotgun (WGS) entry which is preliminary data.</text>
</comment>
<evidence type="ECO:0000259" key="2">
    <source>
        <dbReference type="Pfam" id="PF00248"/>
    </source>
</evidence>
<protein>
    <recommendedName>
        <fullName evidence="2">NADP-dependent oxidoreductase domain-containing protein</fullName>
    </recommendedName>
</protein>
<gene>
    <name evidence="3" type="ORF">SD72_03735</name>
</gene>
<keyword evidence="4" id="KW-1185">Reference proteome</keyword>
<organism evidence="3 4">
    <name type="scientific">Leucobacter komagatae</name>
    <dbReference type="NCBI Taxonomy" id="55969"/>
    <lineage>
        <taxon>Bacteria</taxon>
        <taxon>Bacillati</taxon>
        <taxon>Actinomycetota</taxon>
        <taxon>Actinomycetes</taxon>
        <taxon>Micrococcales</taxon>
        <taxon>Microbacteriaceae</taxon>
        <taxon>Leucobacter</taxon>
    </lineage>
</organism>
<dbReference type="InterPro" id="IPR036812">
    <property type="entry name" value="NAD(P)_OxRdtase_dom_sf"/>
</dbReference>
<sequence length="331" mass="35735">MKYRQIGHSGKQASAVTFGAMGIGGGFRYPDADDTTSIAAVHAALDAGITTFDTAPVYGFGHSEEVLGRALAGRRDDVVISTKCGLWWGDDEGTYRFTWDGNEVKRNLSPRTIRIEVEESLRRLDTDHIDIYYTHNPTAPPFVTPIEDTIEVLTELRDEGKILEIGASNCPRSDVEAYLARDAIQIVQRKFSLFDRGVRTELLPFLEKQQLSLHAYSPLGNGLLGGGFTVESGAAPAGSRDTDPLFGEHFERSLAFVDGVRGIANELGSTVPALSIAYLLAVSERVNVITGIRKPSHIADAVSGAQLELPEGTVARLDALADAFDASIEAA</sequence>
<reference evidence="3 4" key="1">
    <citation type="submission" date="2015-01" db="EMBL/GenBank/DDBJ databases">
        <title>Draft genome sequence of Leucobacter komagatae strain VKM ST2845.</title>
        <authorList>
            <person name="Karlyshev A.V."/>
            <person name="Kudryashova E.B."/>
        </authorList>
    </citation>
    <scope>NUCLEOTIDE SEQUENCE [LARGE SCALE GENOMIC DNA]</scope>
    <source>
        <strain evidence="3 4">VKM ST2845</strain>
    </source>
</reference>
<dbReference type="PANTHER" id="PTHR43364:SF4">
    <property type="entry name" value="NAD(P)-LINKED OXIDOREDUCTASE SUPERFAMILY PROTEIN"/>
    <property type="match status" value="1"/>
</dbReference>
<feature type="domain" description="NADP-dependent oxidoreductase" evidence="2">
    <location>
        <begin position="16"/>
        <end position="321"/>
    </location>
</feature>
<evidence type="ECO:0000313" key="3">
    <source>
        <dbReference type="EMBL" id="KIP53443.1"/>
    </source>
</evidence>
<dbReference type="SUPFAM" id="SSF51430">
    <property type="entry name" value="NAD(P)-linked oxidoreductase"/>
    <property type="match status" value="1"/>
</dbReference>
<accession>A0A0D0IV11</accession>
<dbReference type="Proteomes" id="UP000032120">
    <property type="component" value="Unassembled WGS sequence"/>
</dbReference>
<evidence type="ECO:0000313" key="4">
    <source>
        <dbReference type="Proteomes" id="UP000032120"/>
    </source>
</evidence>
<dbReference type="PANTHER" id="PTHR43364">
    <property type="entry name" value="NADH-SPECIFIC METHYLGLYOXAL REDUCTASE-RELATED"/>
    <property type="match status" value="1"/>
</dbReference>
<evidence type="ECO:0000256" key="1">
    <source>
        <dbReference type="ARBA" id="ARBA00023002"/>
    </source>
</evidence>
<dbReference type="Pfam" id="PF00248">
    <property type="entry name" value="Aldo_ket_red"/>
    <property type="match status" value="1"/>
</dbReference>
<dbReference type="GO" id="GO:0016491">
    <property type="term" value="F:oxidoreductase activity"/>
    <property type="evidence" value="ECO:0007669"/>
    <property type="project" value="UniProtKB-KW"/>
</dbReference>
<dbReference type="GO" id="GO:0005829">
    <property type="term" value="C:cytosol"/>
    <property type="evidence" value="ECO:0007669"/>
    <property type="project" value="TreeGrafter"/>
</dbReference>
<dbReference type="AlphaFoldDB" id="A0A0D0IV11"/>
<dbReference type="InterPro" id="IPR023210">
    <property type="entry name" value="NADP_OxRdtase_dom"/>
</dbReference>
<keyword evidence="1" id="KW-0560">Oxidoreductase</keyword>
<dbReference type="Gene3D" id="3.20.20.100">
    <property type="entry name" value="NADP-dependent oxidoreductase domain"/>
    <property type="match status" value="1"/>
</dbReference>
<dbReference type="EMBL" id="JXSQ01000003">
    <property type="protein sequence ID" value="KIP53443.1"/>
    <property type="molecule type" value="Genomic_DNA"/>
</dbReference>
<name>A0A0D0IV11_9MICO</name>